<dbReference type="GO" id="GO:0009450">
    <property type="term" value="P:gamma-aminobutyric acid catabolic process"/>
    <property type="evidence" value="ECO:0007669"/>
    <property type="project" value="TreeGrafter"/>
</dbReference>
<evidence type="ECO:0000259" key="3">
    <source>
        <dbReference type="Pfam" id="PF00171"/>
    </source>
</evidence>
<dbReference type="GO" id="GO:0004777">
    <property type="term" value="F:succinate-semialdehyde dehydrogenase (NAD+) activity"/>
    <property type="evidence" value="ECO:0007669"/>
    <property type="project" value="TreeGrafter"/>
</dbReference>
<dbReference type="PANTHER" id="PTHR43353">
    <property type="entry name" value="SUCCINATE-SEMIALDEHYDE DEHYDROGENASE, MITOCHONDRIAL"/>
    <property type="match status" value="1"/>
</dbReference>
<dbReference type="Gene3D" id="3.40.605.10">
    <property type="entry name" value="Aldehyde Dehydrogenase, Chain A, domain 1"/>
    <property type="match status" value="1"/>
</dbReference>
<evidence type="ECO:0000256" key="2">
    <source>
        <dbReference type="ARBA" id="ARBA00023002"/>
    </source>
</evidence>
<dbReference type="InterPro" id="IPR015590">
    <property type="entry name" value="Aldehyde_DH_dom"/>
</dbReference>
<evidence type="ECO:0000313" key="4">
    <source>
        <dbReference type="EMBL" id="MDH0126759.1"/>
    </source>
</evidence>
<accession>A0AA42KPC0</accession>
<dbReference type="CDD" id="cd07103">
    <property type="entry name" value="ALDH_F5_SSADH_GabD"/>
    <property type="match status" value="1"/>
</dbReference>
<dbReference type="EMBL" id="JAODYY010000016">
    <property type="protein sequence ID" value="MDH0126759.1"/>
    <property type="molecule type" value="Genomic_DNA"/>
</dbReference>
<proteinExistence type="inferred from homology"/>
<dbReference type="InterPro" id="IPR050740">
    <property type="entry name" value="Aldehyde_DH_Superfamily"/>
</dbReference>
<dbReference type="Proteomes" id="UP001158087">
    <property type="component" value="Unassembled WGS sequence"/>
</dbReference>
<dbReference type="InterPro" id="IPR016161">
    <property type="entry name" value="Ald_DH/histidinol_DH"/>
</dbReference>
<comment type="caution">
    <text evidence="4">The sequence shown here is derived from an EMBL/GenBank/DDBJ whole genome shotgun (WGS) entry which is preliminary data.</text>
</comment>
<dbReference type="SUPFAM" id="SSF53720">
    <property type="entry name" value="ALDH-like"/>
    <property type="match status" value="1"/>
</dbReference>
<reference evidence="4" key="1">
    <citation type="submission" date="2022-09" db="EMBL/GenBank/DDBJ databases">
        <title>Intensive care unit water sources are persistently colonized with multi-drug resistant bacteria and are the site of extensive horizontal gene transfer of antibiotic resistance genes.</title>
        <authorList>
            <person name="Diorio-Toth L."/>
        </authorList>
    </citation>
    <scope>NUCLEOTIDE SEQUENCE</scope>
    <source>
        <strain evidence="4">GD04153</strain>
    </source>
</reference>
<dbReference type="Gene3D" id="3.40.309.10">
    <property type="entry name" value="Aldehyde Dehydrogenase, Chain A, domain 2"/>
    <property type="match status" value="1"/>
</dbReference>
<dbReference type="PANTHER" id="PTHR43353:SF5">
    <property type="entry name" value="SUCCINATE-SEMIALDEHYDE DEHYDROGENASE, MITOCHONDRIAL"/>
    <property type="match status" value="1"/>
</dbReference>
<evidence type="ECO:0000313" key="5">
    <source>
        <dbReference type="Proteomes" id="UP001158087"/>
    </source>
</evidence>
<gene>
    <name evidence="4" type="ORF">N7376_22545</name>
</gene>
<dbReference type="InterPro" id="IPR016162">
    <property type="entry name" value="Ald_DH_N"/>
</dbReference>
<feature type="domain" description="Aldehyde dehydrogenase" evidence="3">
    <location>
        <begin position="25"/>
        <end position="471"/>
    </location>
</feature>
<protein>
    <submittedName>
        <fullName evidence="4">NAD-dependent succinate-semialdehyde dehydrogenase</fullName>
    </submittedName>
</protein>
<dbReference type="AlphaFoldDB" id="A0AA42KPC0"/>
<keyword evidence="2" id="KW-0560">Oxidoreductase</keyword>
<name>A0AA42KPC0_9HYPH</name>
<comment type="similarity">
    <text evidence="1">Belongs to the aldehyde dehydrogenase family.</text>
</comment>
<organism evidence="4 5">
    <name type="scientific">Brucella intermedia GD04153</name>
    <dbReference type="NCBI Taxonomy" id="2975438"/>
    <lineage>
        <taxon>Bacteria</taxon>
        <taxon>Pseudomonadati</taxon>
        <taxon>Pseudomonadota</taxon>
        <taxon>Alphaproteobacteria</taxon>
        <taxon>Hyphomicrobiales</taxon>
        <taxon>Brucellaceae</taxon>
        <taxon>Brucella/Ochrobactrum group</taxon>
        <taxon>Brucella</taxon>
    </lineage>
</organism>
<dbReference type="Pfam" id="PF00171">
    <property type="entry name" value="Aldedh"/>
    <property type="match status" value="1"/>
</dbReference>
<sequence>MMTSYPEARFIIDGVERPAGSHGIAPVIDPASEEILAQLPQGGQQEALEAARISAQGFAEWSSIVPLERAKIMRRAAGLMRENEDYSARTLTLEQGKPLAQALGEWRASADLLEWYADEGRRAYGRLIPGRAPGMILSVHKRPVGPVAAFAPWNFPAWTVMQKVAPALAAGCSVVVKPSEETPATAWLIARALLEAGLPPKAISVIWGNPGEIASTLIAAPEIRKISLTGSVRIGRILAAEAGHHLKKVTMELGGHAPVIIARDADLSRVVPLAAEWKYRNAGQVCVSPTRFLVEKPLYESFVADLASAVSSIKVGPGSDSETTMGPLATRNQFNSIVGLVEDATSLGAKVAAGGERVGNRSFLFQPTVLADMTPSMRAMNDEPFGPLALVMPVDTIDDALKEANRLPVGLASYAFTDSKKTANRIATGIKAGMLGLNHFALAVPETPFGGVKDSGFGSEGGVEGMDAYMTPFLISEV</sequence>
<evidence type="ECO:0000256" key="1">
    <source>
        <dbReference type="ARBA" id="ARBA00009986"/>
    </source>
</evidence>
<dbReference type="InterPro" id="IPR016163">
    <property type="entry name" value="Ald_DH_C"/>
</dbReference>
<dbReference type="FunFam" id="3.40.605.10:FF:000007">
    <property type="entry name" value="NAD/NADP-dependent betaine aldehyde dehydrogenase"/>
    <property type="match status" value="1"/>
</dbReference>